<organism evidence="1">
    <name type="scientific">uncultured Caudovirales phage</name>
    <dbReference type="NCBI Taxonomy" id="2100421"/>
    <lineage>
        <taxon>Viruses</taxon>
        <taxon>Duplodnaviria</taxon>
        <taxon>Heunggongvirae</taxon>
        <taxon>Uroviricota</taxon>
        <taxon>Caudoviricetes</taxon>
        <taxon>Peduoviridae</taxon>
        <taxon>Maltschvirus</taxon>
        <taxon>Maltschvirus maltsch</taxon>
    </lineage>
</organism>
<dbReference type="EMBL" id="LR796683">
    <property type="protein sequence ID" value="CAB4158791.1"/>
    <property type="molecule type" value="Genomic_DNA"/>
</dbReference>
<evidence type="ECO:0000313" key="1">
    <source>
        <dbReference type="EMBL" id="CAB4158791.1"/>
    </source>
</evidence>
<accession>A0A6J5NN04</accession>
<sequence length="64" mass="6988">MLVTIEDLRSRARELAREANILSGLAFSLAENTKDDATRGKAAYISDLAADTRESMTDWLAASN</sequence>
<proteinExistence type="predicted"/>
<gene>
    <name evidence="1" type="ORF">UFOVP708_24</name>
</gene>
<protein>
    <submittedName>
        <fullName evidence="1">Uncharacterized protein</fullName>
    </submittedName>
</protein>
<name>A0A6J5NN04_9CAUD</name>
<reference evidence="1" key="1">
    <citation type="submission" date="2020-04" db="EMBL/GenBank/DDBJ databases">
        <authorList>
            <person name="Chiriac C."/>
            <person name="Salcher M."/>
            <person name="Ghai R."/>
            <person name="Kavagutti S V."/>
        </authorList>
    </citation>
    <scope>NUCLEOTIDE SEQUENCE</scope>
</reference>